<organism evidence="10 11">
    <name type="scientific">Microbacterium wangchenii</name>
    <dbReference type="NCBI Taxonomy" id="2541726"/>
    <lineage>
        <taxon>Bacteria</taxon>
        <taxon>Bacillati</taxon>
        <taxon>Actinomycetota</taxon>
        <taxon>Actinomycetes</taxon>
        <taxon>Micrococcales</taxon>
        <taxon>Microbacteriaceae</taxon>
        <taxon>Microbacterium</taxon>
    </lineage>
</organism>
<dbReference type="CDD" id="cd00075">
    <property type="entry name" value="HATPase"/>
    <property type="match status" value="1"/>
</dbReference>
<dbReference type="InterPro" id="IPR003661">
    <property type="entry name" value="HisK_dim/P_dom"/>
</dbReference>
<dbReference type="Pfam" id="PF08448">
    <property type="entry name" value="PAS_4"/>
    <property type="match status" value="1"/>
</dbReference>
<keyword evidence="8" id="KW-0472">Membrane</keyword>
<dbReference type="InterPro" id="IPR005467">
    <property type="entry name" value="His_kinase_dom"/>
</dbReference>
<dbReference type="InterPro" id="IPR036097">
    <property type="entry name" value="HisK_dim/P_sf"/>
</dbReference>
<dbReference type="EC" id="2.7.13.3" evidence="3"/>
<feature type="domain" description="Histidine kinase" evidence="9">
    <location>
        <begin position="323"/>
        <end position="541"/>
    </location>
</feature>
<dbReference type="InterPro" id="IPR013656">
    <property type="entry name" value="PAS_4"/>
</dbReference>
<dbReference type="InterPro" id="IPR035965">
    <property type="entry name" value="PAS-like_dom_sf"/>
</dbReference>
<keyword evidence="6 10" id="KW-0418">Kinase</keyword>
<feature type="transmembrane region" description="Helical" evidence="8">
    <location>
        <begin position="145"/>
        <end position="166"/>
    </location>
</feature>
<dbReference type="EMBL" id="CP038266">
    <property type="protein sequence ID" value="QBR88571.1"/>
    <property type="molecule type" value="Genomic_DNA"/>
</dbReference>
<dbReference type="Gene3D" id="3.30.450.20">
    <property type="entry name" value="PAS domain"/>
    <property type="match status" value="1"/>
</dbReference>
<dbReference type="PRINTS" id="PR00344">
    <property type="entry name" value="BCTRLSENSOR"/>
</dbReference>
<evidence type="ECO:0000256" key="3">
    <source>
        <dbReference type="ARBA" id="ARBA00012438"/>
    </source>
</evidence>
<feature type="transmembrane region" description="Helical" evidence="8">
    <location>
        <begin position="23"/>
        <end position="43"/>
    </location>
</feature>
<evidence type="ECO:0000256" key="2">
    <source>
        <dbReference type="ARBA" id="ARBA00004236"/>
    </source>
</evidence>
<name>A0ABX5SQZ4_9MICO</name>
<dbReference type="InterPro" id="IPR004358">
    <property type="entry name" value="Sig_transdc_His_kin-like_C"/>
</dbReference>
<dbReference type="SUPFAM" id="SSF47384">
    <property type="entry name" value="Homodimeric domain of signal transducing histidine kinase"/>
    <property type="match status" value="1"/>
</dbReference>
<reference evidence="10 11" key="1">
    <citation type="submission" date="2019-03" db="EMBL/GenBank/DDBJ databases">
        <authorList>
            <person name="Dong K."/>
        </authorList>
    </citation>
    <scope>NUCLEOTIDE SEQUENCE [LARGE SCALE GENOMIC DNA]</scope>
    <source>
        <strain evidence="11">dk512</strain>
    </source>
</reference>
<evidence type="ECO:0000259" key="9">
    <source>
        <dbReference type="PROSITE" id="PS50109"/>
    </source>
</evidence>
<protein>
    <recommendedName>
        <fullName evidence="3">histidine kinase</fullName>
        <ecNumber evidence="3">2.7.13.3</ecNumber>
    </recommendedName>
</protein>
<dbReference type="PROSITE" id="PS50109">
    <property type="entry name" value="HIS_KIN"/>
    <property type="match status" value="1"/>
</dbReference>
<evidence type="ECO:0000256" key="4">
    <source>
        <dbReference type="ARBA" id="ARBA00022553"/>
    </source>
</evidence>
<keyword evidence="4" id="KW-0597">Phosphoprotein</keyword>
<sequence>MALLSGGARRVRDEESTRDRTVLLNQFLLSGVTLVVTVVALLLGEVLRPASHIIGVAVIYLGAVAAVLIPWTRLPHWAAGILPIIDIVAIGFIRESAPTAGLGLLWAFPAMWIASVYGFIGVIASTAATTAMLIVLTALDPAARLTASLFLLPILIAALGVLVAIYTRRSHVQRELLEKQSAYLKRSVDRARRQEAVVTEVLDAVDFGVTRITRSGDLVLTNEAHARLQGSSTWSGEDIPAFAADGTTRLDADEAPLARARRGETFENELVWYGMPGEGRRALIVTARRLTDLDGSPAGAIVISRDVTNEEQALRAREDLVASVSHELRTPLTSIVGYLELALDAPELSPQTRRDLEVAERNAGRLLELVADILVVSASSRQGVRLLVHPERVDLSQILAAAVESIGPRAAERHITIDTSEVRPVSASVDPHRIRQVVDNLLSNAVKYNHDGGVVRAGLSSDDTDAWITVADEGPGISVDEQPHLFERFFRSDSVRNSTTHGSGLGLAISRDIVHAHNGEIFVHTRPGAGAAFTVRLPITFQEETR</sequence>
<dbReference type="Gene3D" id="3.30.565.10">
    <property type="entry name" value="Histidine kinase-like ATPase, C-terminal domain"/>
    <property type="match status" value="1"/>
</dbReference>
<comment type="catalytic activity">
    <reaction evidence="1">
        <text>ATP + protein L-histidine = ADP + protein N-phospho-L-histidine.</text>
        <dbReference type="EC" id="2.7.13.3"/>
    </reaction>
</comment>
<comment type="subcellular location">
    <subcellularLocation>
        <location evidence="2">Cell membrane</location>
    </subcellularLocation>
</comment>
<dbReference type="Pfam" id="PF00512">
    <property type="entry name" value="HisKA"/>
    <property type="match status" value="1"/>
</dbReference>
<proteinExistence type="predicted"/>
<dbReference type="SMART" id="SM00388">
    <property type="entry name" value="HisKA"/>
    <property type="match status" value="1"/>
</dbReference>
<dbReference type="SUPFAM" id="SSF55785">
    <property type="entry name" value="PYP-like sensor domain (PAS domain)"/>
    <property type="match status" value="1"/>
</dbReference>
<dbReference type="GO" id="GO:0016301">
    <property type="term" value="F:kinase activity"/>
    <property type="evidence" value="ECO:0007669"/>
    <property type="project" value="UniProtKB-KW"/>
</dbReference>
<dbReference type="Pfam" id="PF02518">
    <property type="entry name" value="HATPase_c"/>
    <property type="match status" value="1"/>
</dbReference>
<dbReference type="InterPro" id="IPR050736">
    <property type="entry name" value="Sensor_HK_Regulatory"/>
</dbReference>
<keyword evidence="5" id="KW-0808">Transferase</keyword>
<feature type="transmembrane region" description="Helical" evidence="8">
    <location>
        <begin position="50"/>
        <end position="71"/>
    </location>
</feature>
<dbReference type="Proteomes" id="UP000295748">
    <property type="component" value="Chromosome"/>
</dbReference>
<evidence type="ECO:0000256" key="7">
    <source>
        <dbReference type="ARBA" id="ARBA00023012"/>
    </source>
</evidence>
<evidence type="ECO:0000313" key="11">
    <source>
        <dbReference type="Proteomes" id="UP000295748"/>
    </source>
</evidence>
<feature type="transmembrane region" description="Helical" evidence="8">
    <location>
        <begin position="77"/>
        <end position="94"/>
    </location>
</feature>
<keyword evidence="7" id="KW-0902">Two-component regulatory system</keyword>
<evidence type="ECO:0000313" key="10">
    <source>
        <dbReference type="EMBL" id="QBR88571.1"/>
    </source>
</evidence>
<keyword evidence="8" id="KW-0812">Transmembrane</keyword>
<feature type="transmembrane region" description="Helical" evidence="8">
    <location>
        <begin position="106"/>
        <end position="139"/>
    </location>
</feature>
<gene>
    <name evidence="10" type="ORF">E4K62_07665</name>
</gene>
<dbReference type="InterPro" id="IPR036890">
    <property type="entry name" value="HATPase_C_sf"/>
</dbReference>
<dbReference type="Gene3D" id="1.10.287.130">
    <property type="match status" value="1"/>
</dbReference>
<evidence type="ECO:0000256" key="8">
    <source>
        <dbReference type="SAM" id="Phobius"/>
    </source>
</evidence>
<dbReference type="PANTHER" id="PTHR43711:SF1">
    <property type="entry name" value="HISTIDINE KINASE 1"/>
    <property type="match status" value="1"/>
</dbReference>
<evidence type="ECO:0000256" key="6">
    <source>
        <dbReference type="ARBA" id="ARBA00022777"/>
    </source>
</evidence>
<keyword evidence="11" id="KW-1185">Reference proteome</keyword>
<dbReference type="SUPFAM" id="SSF55874">
    <property type="entry name" value="ATPase domain of HSP90 chaperone/DNA topoisomerase II/histidine kinase"/>
    <property type="match status" value="1"/>
</dbReference>
<dbReference type="RefSeq" id="WP_135065716.1">
    <property type="nucleotide sequence ID" value="NZ_CP038266.1"/>
</dbReference>
<evidence type="ECO:0000256" key="5">
    <source>
        <dbReference type="ARBA" id="ARBA00022679"/>
    </source>
</evidence>
<dbReference type="InterPro" id="IPR003594">
    <property type="entry name" value="HATPase_dom"/>
</dbReference>
<keyword evidence="8" id="KW-1133">Transmembrane helix</keyword>
<dbReference type="SMART" id="SM00387">
    <property type="entry name" value="HATPase_c"/>
    <property type="match status" value="1"/>
</dbReference>
<accession>A0ABX5SQZ4</accession>
<dbReference type="CDD" id="cd00082">
    <property type="entry name" value="HisKA"/>
    <property type="match status" value="1"/>
</dbReference>
<evidence type="ECO:0000256" key="1">
    <source>
        <dbReference type="ARBA" id="ARBA00000085"/>
    </source>
</evidence>
<dbReference type="PANTHER" id="PTHR43711">
    <property type="entry name" value="TWO-COMPONENT HISTIDINE KINASE"/>
    <property type="match status" value="1"/>
</dbReference>